<name>A0ACB7ZP03_9AGAM</name>
<protein>
    <submittedName>
        <fullName evidence="1">Uncharacterized protein</fullName>
    </submittedName>
</protein>
<evidence type="ECO:0000313" key="2">
    <source>
        <dbReference type="Proteomes" id="UP000790377"/>
    </source>
</evidence>
<proteinExistence type="predicted"/>
<comment type="caution">
    <text evidence="1">The sequence shown here is derived from an EMBL/GenBank/DDBJ whole genome shotgun (WGS) entry which is preliminary data.</text>
</comment>
<organism evidence="1 2">
    <name type="scientific">Hygrophoropsis aurantiaca</name>
    <dbReference type="NCBI Taxonomy" id="72124"/>
    <lineage>
        <taxon>Eukaryota</taxon>
        <taxon>Fungi</taxon>
        <taxon>Dikarya</taxon>
        <taxon>Basidiomycota</taxon>
        <taxon>Agaricomycotina</taxon>
        <taxon>Agaricomycetes</taxon>
        <taxon>Agaricomycetidae</taxon>
        <taxon>Boletales</taxon>
        <taxon>Coniophorineae</taxon>
        <taxon>Hygrophoropsidaceae</taxon>
        <taxon>Hygrophoropsis</taxon>
    </lineage>
</organism>
<gene>
    <name evidence="1" type="ORF">BJ138DRAFT_1108115</name>
</gene>
<evidence type="ECO:0000313" key="1">
    <source>
        <dbReference type="EMBL" id="KAH7902920.1"/>
    </source>
</evidence>
<reference evidence="1" key="1">
    <citation type="journal article" date="2021" name="New Phytol.">
        <title>Evolutionary innovations through gain and loss of genes in the ectomycorrhizal Boletales.</title>
        <authorList>
            <person name="Wu G."/>
            <person name="Miyauchi S."/>
            <person name="Morin E."/>
            <person name="Kuo A."/>
            <person name="Drula E."/>
            <person name="Varga T."/>
            <person name="Kohler A."/>
            <person name="Feng B."/>
            <person name="Cao Y."/>
            <person name="Lipzen A."/>
            <person name="Daum C."/>
            <person name="Hundley H."/>
            <person name="Pangilinan J."/>
            <person name="Johnson J."/>
            <person name="Barry K."/>
            <person name="LaButti K."/>
            <person name="Ng V."/>
            <person name="Ahrendt S."/>
            <person name="Min B."/>
            <person name="Choi I.G."/>
            <person name="Park H."/>
            <person name="Plett J.M."/>
            <person name="Magnuson J."/>
            <person name="Spatafora J.W."/>
            <person name="Nagy L.G."/>
            <person name="Henrissat B."/>
            <person name="Grigoriev I.V."/>
            <person name="Yang Z.L."/>
            <person name="Xu J."/>
            <person name="Martin F.M."/>
        </authorList>
    </citation>
    <scope>NUCLEOTIDE SEQUENCE</scope>
    <source>
        <strain evidence="1">ATCC 28755</strain>
    </source>
</reference>
<keyword evidence="2" id="KW-1185">Reference proteome</keyword>
<dbReference type="EMBL" id="MU269394">
    <property type="protein sequence ID" value="KAH7902920.1"/>
    <property type="molecule type" value="Genomic_DNA"/>
</dbReference>
<sequence length="332" mass="36473">MLVSSAVLGEHICRIVSTIDEKNIDYFIGNNFANVVVVDIDVLGAMFSHRIGIGRNLYPSSLKRVQIQTTWRLQLLRAMYSASVEDNATVFLIKSPVRSGYIAFFGSNRTRTGHLISGLLQKPDQTAENRSHWNLLNSPEQTATAKAKALASSSRNSTQSRPPKFPPTAKAKTRGKRKAPDSNNESASGDDNKTDQPTSRKKPVAPKRARRRSPTPVEEYEDKESDIEEIVDNDADDGEGDGEGDGSKCTNDVGDNDIDGSDENDDELGPEYEAALPPELKTKKRKADDLLTVFSERCTVKFRNASTGVIETLTGCWCNVCKDDAEFVGKQG</sequence>
<dbReference type="Proteomes" id="UP000790377">
    <property type="component" value="Unassembled WGS sequence"/>
</dbReference>
<accession>A0ACB7ZP03</accession>